<dbReference type="AlphaFoldDB" id="A0A926HR10"/>
<dbReference type="Proteomes" id="UP000620366">
    <property type="component" value="Unassembled WGS sequence"/>
</dbReference>
<name>A0A926HR10_9FIRM</name>
<accession>A0A926HR10</accession>
<protein>
    <submittedName>
        <fullName evidence="3">Uncharacterized protein</fullName>
    </submittedName>
</protein>
<reference evidence="3" key="1">
    <citation type="submission" date="2020-08" db="EMBL/GenBank/DDBJ databases">
        <title>Genome public.</title>
        <authorList>
            <person name="Liu C."/>
            <person name="Sun Q."/>
        </authorList>
    </citation>
    <scope>NUCLEOTIDE SEQUENCE</scope>
    <source>
        <strain evidence="3">BX7</strain>
    </source>
</reference>
<dbReference type="RefSeq" id="WP_249300987.1">
    <property type="nucleotide sequence ID" value="NZ_JACRSP010000004.1"/>
</dbReference>
<keyword evidence="2" id="KW-1133">Transmembrane helix</keyword>
<evidence type="ECO:0000313" key="3">
    <source>
        <dbReference type="EMBL" id="MBC8536927.1"/>
    </source>
</evidence>
<evidence type="ECO:0000256" key="2">
    <source>
        <dbReference type="SAM" id="Phobius"/>
    </source>
</evidence>
<comment type="caution">
    <text evidence="3">The sequence shown here is derived from an EMBL/GenBank/DDBJ whole genome shotgun (WGS) entry which is preliminary data.</text>
</comment>
<keyword evidence="2" id="KW-0812">Transmembrane</keyword>
<keyword evidence="2" id="KW-0472">Membrane</keyword>
<gene>
    <name evidence="3" type="ORF">H8695_09535</name>
</gene>
<keyword evidence="4" id="KW-1185">Reference proteome</keyword>
<evidence type="ECO:0000256" key="1">
    <source>
        <dbReference type="SAM" id="MobiDB-lite"/>
    </source>
</evidence>
<feature type="transmembrane region" description="Helical" evidence="2">
    <location>
        <begin position="38"/>
        <end position="58"/>
    </location>
</feature>
<proteinExistence type="predicted"/>
<sequence length="418" mass="45829">MKNNAYVTYMNSIEVDGELHRRLLEGAGAAQPRRRRPLLPAAAGLAAALALSFAMLWAPGLQSEPPSVADPAPGTPVQSAPPGVPDDFVGTLQFPRQTIETDAARVLPPEGYFERELSREELEELFPVGLPALFTDSFDPAVAGYTGQGEFYCLRLAAQGEQQLGLAVSQSGFTCGVTQQSDAVLYRGTWVQCGSDTGGEHWIRFEQGGLHWEIRAAGEDAARRAEYLLGELLPDNLPDVQSLRESDIPEWENRVLTLSEARSDGRFGSFVPQRAPKGFSFESARRYRDWRSDGLNVLYTDGGYGTFELRVRAASEDDAARVLDPEKREAYDTGLYEIPWADSVPQQYAENFDNPVFLAQDVTAELLGRRMYHVEDAGDAAGVRVRLSVLLDDTLVEVSGKGLEQGDAVSVILALLEE</sequence>
<feature type="region of interest" description="Disordered" evidence="1">
    <location>
        <begin position="64"/>
        <end position="87"/>
    </location>
</feature>
<evidence type="ECO:0000313" key="4">
    <source>
        <dbReference type="Proteomes" id="UP000620366"/>
    </source>
</evidence>
<dbReference type="EMBL" id="JACRSP010000004">
    <property type="protein sequence ID" value="MBC8536927.1"/>
    <property type="molecule type" value="Genomic_DNA"/>
</dbReference>
<organism evidence="3 4">
    <name type="scientific">Feifania hominis</name>
    <dbReference type="NCBI Taxonomy" id="2763660"/>
    <lineage>
        <taxon>Bacteria</taxon>
        <taxon>Bacillati</taxon>
        <taxon>Bacillota</taxon>
        <taxon>Clostridia</taxon>
        <taxon>Eubacteriales</taxon>
        <taxon>Feifaniaceae</taxon>
        <taxon>Feifania</taxon>
    </lineage>
</organism>